<dbReference type="RefSeq" id="WP_048929509.1">
    <property type="nucleotide sequence ID" value="NZ_KQ235876.1"/>
</dbReference>
<dbReference type="CDD" id="cd02440">
    <property type="entry name" value="AdoMet_MTases"/>
    <property type="match status" value="1"/>
</dbReference>
<dbReference type="PANTHER" id="PTHR43591">
    <property type="entry name" value="METHYLTRANSFERASE"/>
    <property type="match status" value="1"/>
</dbReference>
<dbReference type="Proteomes" id="UP000037392">
    <property type="component" value="Unassembled WGS sequence"/>
</dbReference>
<dbReference type="GO" id="GO:0008757">
    <property type="term" value="F:S-adenosylmethionine-dependent methyltransferase activity"/>
    <property type="evidence" value="ECO:0007669"/>
    <property type="project" value="InterPro"/>
</dbReference>
<dbReference type="SUPFAM" id="SSF53335">
    <property type="entry name" value="S-adenosyl-L-methionine-dependent methyltransferases"/>
    <property type="match status" value="1"/>
</dbReference>
<sequence>MQEPDNKTYWQKVSKLYDPFMKSNSGLYKDICLRIRPYLSKDMNVLELACGTGQLSYPLSRQVRLWEATDFSEAMIAQAKKHNRSSRLHFSVLDATSLPYAPGTFDAVVISNALHIMPCPQQALAEIRRVLKPGGLLFCPTFVHGEYTGSRIRMKLMEKTGFRTYHQWTQSQFLKFLADHGFSVAEYRTLDSGRIPLCFVVAK</sequence>
<dbReference type="EMBL" id="ADLK01000011">
    <property type="protein sequence ID" value="KMW22207.1"/>
    <property type="molecule type" value="Genomic_DNA"/>
</dbReference>
<comment type="caution">
    <text evidence="2">The sequence shown here is derived from an EMBL/GenBank/DDBJ whole genome shotgun (WGS) entry which is preliminary data.</text>
</comment>
<dbReference type="AlphaFoldDB" id="A0A0J9CAP0"/>
<dbReference type="Pfam" id="PF08241">
    <property type="entry name" value="Methyltransf_11"/>
    <property type="match status" value="1"/>
</dbReference>
<name>A0A0J9CAP0_9FIRM</name>
<accession>A0A0J9CAP0</accession>
<gene>
    <name evidence="2" type="ORF">HMPREF9470_01436</name>
</gene>
<evidence type="ECO:0000313" key="2">
    <source>
        <dbReference type="EMBL" id="KMW22207.1"/>
    </source>
</evidence>
<dbReference type="OrthoDB" id="9808140at2"/>
<protein>
    <recommendedName>
        <fullName evidence="1">Methyltransferase type 11 domain-containing protein</fullName>
    </recommendedName>
</protein>
<proteinExistence type="predicted"/>
<dbReference type="InterPro" id="IPR029063">
    <property type="entry name" value="SAM-dependent_MTases_sf"/>
</dbReference>
<dbReference type="PANTHER" id="PTHR43591:SF110">
    <property type="entry name" value="RHODANESE DOMAIN-CONTAINING PROTEIN"/>
    <property type="match status" value="1"/>
</dbReference>
<dbReference type="GeneID" id="93164521"/>
<dbReference type="InterPro" id="IPR013216">
    <property type="entry name" value="Methyltransf_11"/>
</dbReference>
<organism evidence="2 3">
    <name type="scientific">[Clostridium] citroniae WAL-19142</name>
    <dbReference type="NCBI Taxonomy" id="742734"/>
    <lineage>
        <taxon>Bacteria</taxon>
        <taxon>Bacillati</taxon>
        <taxon>Bacillota</taxon>
        <taxon>Clostridia</taxon>
        <taxon>Lachnospirales</taxon>
        <taxon>Lachnospiraceae</taxon>
        <taxon>Enterocloster</taxon>
    </lineage>
</organism>
<evidence type="ECO:0000313" key="3">
    <source>
        <dbReference type="Proteomes" id="UP000037392"/>
    </source>
</evidence>
<dbReference type="Gene3D" id="3.40.50.150">
    <property type="entry name" value="Vaccinia Virus protein VP39"/>
    <property type="match status" value="1"/>
</dbReference>
<dbReference type="PATRIC" id="fig|742734.4.peg.1535"/>
<reference evidence="2 3" key="1">
    <citation type="submission" date="2011-04" db="EMBL/GenBank/DDBJ databases">
        <title>The Genome Sequence of Clostridium citroniae WAL-19142.</title>
        <authorList>
            <consortium name="The Broad Institute Genome Sequencing Platform"/>
            <person name="Earl A."/>
            <person name="Ward D."/>
            <person name="Feldgarden M."/>
            <person name="Gevers D."/>
            <person name="Warren Y.A."/>
            <person name="Tyrrell K.L."/>
            <person name="Citron D.M."/>
            <person name="Goldstein E.J."/>
            <person name="Daigneault M."/>
            <person name="Allen-Vercoe E."/>
            <person name="Young S.K."/>
            <person name="Zeng Q."/>
            <person name="Gargeya S."/>
            <person name="Fitzgerald M."/>
            <person name="Haas B."/>
            <person name="Abouelleil A."/>
            <person name="Alvarado L."/>
            <person name="Arachchi H.M."/>
            <person name="Berlin A."/>
            <person name="Brown A."/>
            <person name="Chapman S.B."/>
            <person name="Chen Z."/>
            <person name="Dunbar C."/>
            <person name="Freedman E."/>
            <person name="Gearin G."/>
            <person name="Gellesch M."/>
            <person name="Goldberg J."/>
            <person name="Griggs A."/>
            <person name="Gujja S."/>
            <person name="Heilman E.R."/>
            <person name="Heiman D."/>
            <person name="Howarth C."/>
            <person name="Larson L."/>
            <person name="Lui A."/>
            <person name="MacDonald P.J."/>
            <person name="Mehta T."/>
            <person name="Montmayeur A."/>
            <person name="Murphy C."/>
            <person name="Neiman D."/>
            <person name="Pearson M."/>
            <person name="Priest M."/>
            <person name="Roberts A."/>
            <person name="Saif S."/>
            <person name="Shea T."/>
            <person name="Shenoy N."/>
            <person name="Sisk P."/>
            <person name="Stolte C."/>
            <person name="Sykes S."/>
            <person name="White J."/>
            <person name="Yandava C."/>
            <person name="Wortman J."/>
            <person name="Nusbaum C."/>
            <person name="Birren B."/>
        </authorList>
    </citation>
    <scope>NUCLEOTIDE SEQUENCE [LARGE SCALE GENOMIC DNA]</scope>
    <source>
        <strain evidence="2 3">WAL-19142</strain>
    </source>
</reference>
<feature type="domain" description="Methyltransferase type 11" evidence="1">
    <location>
        <begin position="46"/>
        <end position="139"/>
    </location>
</feature>
<evidence type="ECO:0000259" key="1">
    <source>
        <dbReference type="Pfam" id="PF08241"/>
    </source>
</evidence>